<dbReference type="InterPro" id="IPR009081">
    <property type="entry name" value="PP-bd_ACP"/>
</dbReference>
<dbReference type="InterPro" id="IPR042099">
    <property type="entry name" value="ANL_N_sf"/>
</dbReference>
<feature type="compositionally biased region" description="Basic and acidic residues" evidence="4">
    <location>
        <begin position="2081"/>
        <end position="2093"/>
    </location>
</feature>
<dbReference type="GO" id="GO:0031177">
    <property type="term" value="F:phosphopantetheine binding"/>
    <property type="evidence" value="ECO:0007669"/>
    <property type="project" value="InterPro"/>
</dbReference>
<dbReference type="Gene3D" id="1.10.1200.10">
    <property type="entry name" value="ACP-like"/>
    <property type="match status" value="1"/>
</dbReference>
<dbReference type="Gene3D" id="3.30.559.10">
    <property type="entry name" value="Chloramphenicol acetyltransferase-like domain"/>
    <property type="match status" value="2"/>
</dbReference>
<dbReference type="KEGG" id="sesp:BN6_56610"/>
<dbReference type="SMART" id="SM00823">
    <property type="entry name" value="PKS_PP"/>
    <property type="match status" value="2"/>
</dbReference>
<dbReference type="InterPro" id="IPR023213">
    <property type="entry name" value="CAT-like_dom_sf"/>
</dbReference>
<organism evidence="6 7">
    <name type="scientific">Saccharothrix espanaensis (strain ATCC 51144 / DSM 44229 / JCM 9112 / NBRC 15066 / NRRL 15764)</name>
    <dbReference type="NCBI Taxonomy" id="1179773"/>
    <lineage>
        <taxon>Bacteria</taxon>
        <taxon>Bacillati</taxon>
        <taxon>Actinomycetota</taxon>
        <taxon>Actinomycetes</taxon>
        <taxon>Pseudonocardiales</taxon>
        <taxon>Pseudonocardiaceae</taxon>
        <taxon>Saccharothrix</taxon>
    </lineage>
</organism>
<dbReference type="PANTHER" id="PTHR45527:SF1">
    <property type="entry name" value="FATTY ACID SYNTHASE"/>
    <property type="match status" value="1"/>
</dbReference>
<gene>
    <name evidence="6" type="primary">nrps14-2</name>
    <name evidence="6" type="ordered locus">BN6_56610</name>
</gene>
<dbReference type="InterPro" id="IPR001242">
    <property type="entry name" value="Condensation_dom"/>
</dbReference>
<dbReference type="Gene3D" id="3.30.559.30">
    <property type="entry name" value="Nonribosomal peptide synthetase, condensation domain"/>
    <property type="match status" value="2"/>
</dbReference>
<feature type="region of interest" description="Disordered" evidence="4">
    <location>
        <begin position="1957"/>
        <end position="1982"/>
    </location>
</feature>
<dbReference type="Pfam" id="PF00550">
    <property type="entry name" value="PP-binding"/>
    <property type="match status" value="2"/>
</dbReference>
<dbReference type="PROSITE" id="PS50075">
    <property type="entry name" value="CARRIER"/>
    <property type="match status" value="2"/>
</dbReference>
<evidence type="ECO:0000259" key="5">
    <source>
        <dbReference type="PROSITE" id="PS50075"/>
    </source>
</evidence>
<dbReference type="InterPro" id="IPR029058">
    <property type="entry name" value="AB_hydrolase_fold"/>
</dbReference>
<comment type="cofactor">
    <cofactor evidence="1">
        <name>pantetheine 4'-phosphate</name>
        <dbReference type="ChEBI" id="CHEBI:47942"/>
    </cofactor>
</comment>
<evidence type="ECO:0000256" key="2">
    <source>
        <dbReference type="ARBA" id="ARBA00022450"/>
    </source>
</evidence>
<dbReference type="HOGENOM" id="CLU_000022_0_12_11"/>
<keyword evidence="7" id="KW-1185">Reference proteome</keyword>
<dbReference type="SUPFAM" id="SSF56801">
    <property type="entry name" value="Acetyl-CoA synthetase-like"/>
    <property type="match status" value="2"/>
</dbReference>
<dbReference type="PATRIC" id="fig|1179773.3.peg.5701"/>
<dbReference type="OrthoDB" id="2378856at2"/>
<dbReference type="NCBIfam" id="TIGR01733">
    <property type="entry name" value="AA-adenyl-dom"/>
    <property type="match status" value="2"/>
</dbReference>
<dbReference type="Gene3D" id="3.40.50.1820">
    <property type="entry name" value="alpha/beta hydrolase"/>
    <property type="match status" value="1"/>
</dbReference>
<dbReference type="GO" id="GO:0008610">
    <property type="term" value="P:lipid biosynthetic process"/>
    <property type="evidence" value="ECO:0007669"/>
    <property type="project" value="UniProtKB-ARBA"/>
</dbReference>
<dbReference type="CDD" id="cd05930">
    <property type="entry name" value="A_NRPS"/>
    <property type="match status" value="2"/>
</dbReference>
<feature type="domain" description="Carrier" evidence="5">
    <location>
        <begin position="939"/>
        <end position="1016"/>
    </location>
</feature>
<reference evidence="6 7" key="1">
    <citation type="journal article" date="2012" name="BMC Genomics">
        <title>Complete genome sequence of Saccharothrix espanaensis DSM 44229T and comparison to the other completely sequenced Pseudonocardiaceae.</title>
        <authorList>
            <person name="Strobel T."/>
            <person name="Al-Dilaimi A."/>
            <person name="Blom J."/>
            <person name="Gessner A."/>
            <person name="Kalinowski J."/>
            <person name="Luzhetska M."/>
            <person name="Puhler A."/>
            <person name="Szczepanowski R."/>
            <person name="Bechthold A."/>
            <person name="Ruckert C."/>
        </authorList>
    </citation>
    <scope>NUCLEOTIDE SEQUENCE [LARGE SCALE GENOMIC DNA]</scope>
    <source>
        <strain evidence="7">ATCC 51144 / DSM 44229 / JCM 9112 / NBRC 15066 / NRRL 15764</strain>
    </source>
</reference>
<feature type="domain" description="Carrier" evidence="5">
    <location>
        <begin position="1977"/>
        <end position="2052"/>
    </location>
</feature>
<protein>
    <submittedName>
        <fullName evidence="6">Non-ribosomal peptide synthetase</fullName>
    </submittedName>
</protein>
<name>K0JY92_SACES</name>
<evidence type="ECO:0000313" key="6">
    <source>
        <dbReference type="EMBL" id="CCH32920.1"/>
    </source>
</evidence>
<feature type="compositionally biased region" description="Basic and acidic residues" evidence="4">
    <location>
        <begin position="2056"/>
        <end position="2067"/>
    </location>
</feature>
<dbReference type="GO" id="GO:0005737">
    <property type="term" value="C:cytoplasm"/>
    <property type="evidence" value="ECO:0007669"/>
    <property type="project" value="TreeGrafter"/>
</dbReference>
<sequence length="2093" mass="220197">MRPEPAPERAPLTYPQLGIWRTEQLAGGAALHNETGALRLSGPLDVAAIEAALAEVVAGHQVMRCAIEDGDPEPGLVFHPAVTVPVRVLQVPAGTDPARLLGRLAALPLDLGRAPLLRAHLVRLTAREHVLLVVAHHIIADAWSLGGFLDELGARYTARLTGAAAPRLAGGPDFGAHARAERAAGDDPAQVAYWRDRLAGDPPVTTLPPDRPHPARTDHAGAVHEFTLPAPLVAATGALARRERVSTAATVLAAFTALVHRYTGQRDVVVGLTAATRGRPGLAGVFGPLLNLLPCRTGVDPDAPFRSLLAATRDTVKGALRHKELPFARMVELFGGGTAGDRAPLFRLLVSIHNGRSGQLTLPLVAAERVPVHSGTAKYDLTLILQPLPDGALRGLLEYRASTYTAATAVRFAEGLSVLLAAAVEDPDLPVGDLPVLGSADRERLLVGFNDPGAHVSPSWTLSDVVRRNAERSPERIAVRCAGTALDYRELDRAADVIAGALAVRPGDRVAIAVSRRAEVVPLLLGVWRAGAVAVPMGAELPAARAEAVVADSGAALVVTDADLPVLMAGPRVACDRVDPSAPAYLLYTSGSTGRPKGVTVPHRALANLLSALVAEPGLASSDTVLSVTALSFDMSMVELCAPLVVGATVEIVPDSATRDGAALADVLAASGATVLQATPSTWRLLLDSGWAGDPRLRAFAGGEALEPRLVEELLARTAELWNLYGPTEVTVYATGERVLPGEPITIGRPLAGAYCHVLDQRGRPVPLGAIGELVVGGPGVALGYWRAPALTAGSFVDDPVRPGEGRTVYRTGDLAGYLPDGRIVLHGRLDHQVKIRGHRVEPGEVEAALTTLPGVRQAVVQADGDPVRLVAFLVLDPEVGFDPGELRAALRTRLPEVMVPSAVAVLPEIPLTSGGKLDRIALRALAGSAVAPAPGGRAPATRTEHVLATLCAEVLGLPEGSVGVTDDFFDLGGSSLTVSRFVARVRHALDVPLQLSEFVGAPTLADLARLVDARQAETSPRRPAALARPPGTPSDQQRQLWLMDRLHPGSAVYHLPASVRLRGELDVAALALAVRDLLIRHPVLRSTSAVTGDGLEVRVGPVPDTRLPVVDLAGLPPERAEGVAAALTAHEIRRPFDLSRSPLLRALLIRLSAAEHVLVVTAHHTALDGWSVPIALADLAACYRHRTGMAGPPPDPGPGYAEHTTDGDDTAHWREVLRGHPGVLDLPTDRPRPPVRDLAGANLPVVLAADRVRAFAAESGATPFTVLLAAYAALLGRYAGSEDVVVGVPVANREDPAFDRAVGCFTTTLPLRVDLSGDPSLAELTGRVRATLLAGLDHPRAALDLLGAELDLSRDPSRPPLVQAAFVYQERPFPPLLLTGRAAEVRALTTGTAKYELGLTLVDEGDRFAGDLEYPTGLFDESTAVRFAEQLAVLLAESTTAPDRPLSAARLSDVDPAPIEPAGADRARYPTPVAELFRRQALARPDAVALRHAGEVLTYGELAAWAHGVAGAVRATRSAAGGIVAVLLPVGAAQVAAALGVLAAGHPFLVLDTDDESPRTAGLLADAEPVCVVTTARLAEARSAVLAGLPVADPGAPEPGAPAPADPWPGRGEDPLCLVYTSGSTGVPKGVLLSNATFAQFANWQAGCVEVGPDSRIAQWAPFTYDAAYTEVFLALLRGATLCLPPRAARRDPVAMTAWLHAERITHFETVPSFFALVTEVFDGGAGVPPELAHVQLSGEVLPEALARRWRGPLPPLVHNQYGPTECVLATHHRLTATDTAGPVPIGTAIAGREVLVLDDRLRSCPDGVPGRLYVRSDHLAGAYHRRRADTAAAYVPDPWRPGGTLYHTGDLGRRRDGVLEFLGRSDLQLKIRGNRVEPAGVEALLADHPDVREAVVTAHDGGGPAPVLVGYVVPASGRTPDPAALRAHLAARLPSPSVPDVVLVLDDLPRTRSNKVDYRNLPAPGARPVGGQAERPRTGAEEVVARAWRDVLGLDRVGRDTNFFDAGGNSLLAARLQLLLIERLGRPVRLVDVFAHPTIAELTARVLATGPRAPEQDGARADRRRAALRSLSRARGGVRRTDDDGEVHSGR</sequence>
<evidence type="ECO:0000256" key="3">
    <source>
        <dbReference type="ARBA" id="ARBA00022553"/>
    </source>
</evidence>
<dbReference type="CDD" id="cd19531">
    <property type="entry name" value="LCL_NRPS-like"/>
    <property type="match status" value="2"/>
</dbReference>
<dbReference type="Pfam" id="PF13193">
    <property type="entry name" value="AMP-binding_C"/>
    <property type="match status" value="2"/>
</dbReference>
<dbReference type="BioCyc" id="SESP1179773:BN6_RS27280-MONOMER"/>
<keyword evidence="2" id="KW-0596">Phosphopantetheine</keyword>
<evidence type="ECO:0000256" key="4">
    <source>
        <dbReference type="SAM" id="MobiDB-lite"/>
    </source>
</evidence>
<dbReference type="EMBL" id="HE804045">
    <property type="protein sequence ID" value="CCH32920.1"/>
    <property type="molecule type" value="Genomic_DNA"/>
</dbReference>
<dbReference type="Gene3D" id="3.30.300.30">
    <property type="match status" value="2"/>
</dbReference>
<dbReference type="Pfam" id="PF00501">
    <property type="entry name" value="AMP-binding"/>
    <property type="match status" value="2"/>
</dbReference>
<dbReference type="GO" id="GO:0044550">
    <property type="term" value="P:secondary metabolite biosynthetic process"/>
    <property type="evidence" value="ECO:0007669"/>
    <property type="project" value="TreeGrafter"/>
</dbReference>
<dbReference type="STRING" id="1179773.BN6_56610"/>
<dbReference type="InterPro" id="IPR045851">
    <property type="entry name" value="AMP-bd_C_sf"/>
</dbReference>
<dbReference type="RefSeq" id="WP_015103032.1">
    <property type="nucleotide sequence ID" value="NC_019673.1"/>
</dbReference>
<dbReference type="SUPFAM" id="SSF52777">
    <property type="entry name" value="CoA-dependent acyltransferases"/>
    <property type="match status" value="4"/>
</dbReference>
<dbReference type="PANTHER" id="PTHR45527">
    <property type="entry name" value="NONRIBOSOMAL PEPTIDE SYNTHETASE"/>
    <property type="match status" value="1"/>
</dbReference>
<dbReference type="InterPro" id="IPR010071">
    <property type="entry name" value="AA_adenyl_dom"/>
</dbReference>
<dbReference type="InterPro" id="IPR036736">
    <property type="entry name" value="ACP-like_sf"/>
</dbReference>
<dbReference type="eggNOG" id="COG1020">
    <property type="taxonomic scope" value="Bacteria"/>
</dbReference>
<dbReference type="GO" id="GO:0043041">
    <property type="term" value="P:amino acid activation for nonribosomal peptide biosynthetic process"/>
    <property type="evidence" value="ECO:0007669"/>
    <property type="project" value="TreeGrafter"/>
</dbReference>
<dbReference type="SUPFAM" id="SSF47336">
    <property type="entry name" value="ACP-like"/>
    <property type="match status" value="2"/>
</dbReference>
<proteinExistence type="predicted"/>
<dbReference type="GO" id="GO:0003824">
    <property type="term" value="F:catalytic activity"/>
    <property type="evidence" value="ECO:0007669"/>
    <property type="project" value="InterPro"/>
</dbReference>
<feature type="region of interest" description="Disordered" evidence="4">
    <location>
        <begin position="2053"/>
        <end position="2093"/>
    </location>
</feature>
<evidence type="ECO:0000256" key="1">
    <source>
        <dbReference type="ARBA" id="ARBA00001957"/>
    </source>
</evidence>
<dbReference type="InterPro" id="IPR025110">
    <property type="entry name" value="AMP-bd_C"/>
</dbReference>
<dbReference type="Proteomes" id="UP000006281">
    <property type="component" value="Chromosome"/>
</dbReference>
<dbReference type="Pfam" id="PF00668">
    <property type="entry name" value="Condensation"/>
    <property type="match status" value="2"/>
</dbReference>
<evidence type="ECO:0000313" key="7">
    <source>
        <dbReference type="Proteomes" id="UP000006281"/>
    </source>
</evidence>
<dbReference type="InterPro" id="IPR020845">
    <property type="entry name" value="AMP-binding_CS"/>
</dbReference>
<dbReference type="Gene3D" id="3.40.50.12780">
    <property type="entry name" value="N-terminal domain of ligase-like"/>
    <property type="match status" value="2"/>
</dbReference>
<keyword evidence="3" id="KW-0597">Phosphoprotein</keyword>
<dbReference type="PROSITE" id="PS00455">
    <property type="entry name" value="AMP_BINDING"/>
    <property type="match status" value="2"/>
</dbReference>
<dbReference type="InterPro" id="IPR000873">
    <property type="entry name" value="AMP-dep_synth/lig_dom"/>
</dbReference>
<accession>K0JY92</accession>
<dbReference type="InterPro" id="IPR020806">
    <property type="entry name" value="PKS_PP-bd"/>
</dbReference>